<feature type="compositionally biased region" description="Low complexity" evidence="7">
    <location>
        <begin position="112"/>
        <end position="135"/>
    </location>
</feature>
<feature type="region of interest" description="Disordered" evidence="7">
    <location>
        <begin position="1"/>
        <end position="52"/>
    </location>
</feature>
<keyword evidence="6" id="KW-0010">Activator</keyword>
<keyword evidence="4 6" id="KW-0804">Transcription</keyword>
<evidence type="ECO:0000313" key="9">
    <source>
        <dbReference type="Proteomes" id="UP000678499"/>
    </source>
</evidence>
<dbReference type="GO" id="GO:0003712">
    <property type="term" value="F:transcription coregulator activity"/>
    <property type="evidence" value="ECO:0007669"/>
    <property type="project" value="InterPro"/>
</dbReference>
<dbReference type="Proteomes" id="UP000678499">
    <property type="component" value="Unassembled WGS sequence"/>
</dbReference>
<keyword evidence="9" id="KW-1185">Reference proteome</keyword>
<dbReference type="Gene3D" id="6.10.140.200">
    <property type="match status" value="1"/>
</dbReference>
<organism evidence="8">
    <name type="scientific">Notodromas monacha</name>
    <dbReference type="NCBI Taxonomy" id="399045"/>
    <lineage>
        <taxon>Eukaryota</taxon>
        <taxon>Metazoa</taxon>
        <taxon>Ecdysozoa</taxon>
        <taxon>Arthropoda</taxon>
        <taxon>Crustacea</taxon>
        <taxon>Oligostraca</taxon>
        <taxon>Ostracoda</taxon>
        <taxon>Podocopa</taxon>
        <taxon>Podocopida</taxon>
        <taxon>Cypridocopina</taxon>
        <taxon>Cypridoidea</taxon>
        <taxon>Cyprididae</taxon>
        <taxon>Notodromas</taxon>
    </lineage>
</organism>
<proteinExistence type="inferred from homology"/>
<evidence type="ECO:0000256" key="3">
    <source>
        <dbReference type="ARBA" id="ARBA00023015"/>
    </source>
</evidence>
<evidence type="ECO:0000256" key="1">
    <source>
        <dbReference type="ARBA" id="ARBA00004123"/>
    </source>
</evidence>
<dbReference type="PANTHER" id="PTHR21428">
    <property type="entry name" value="MEDIATOR OF RNA POLYMERASE II TRANSCRIPTION SUBUNIT 7"/>
    <property type="match status" value="1"/>
</dbReference>
<dbReference type="GO" id="GO:0016592">
    <property type="term" value="C:mediator complex"/>
    <property type="evidence" value="ECO:0007669"/>
    <property type="project" value="InterPro"/>
</dbReference>
<dbReference type="GO" id="GO:0006357">
    <property type="term" value="P:regulation of transcription by RNA polymerase II"/>
    <property type="evidence" value="ECO:0007669"/>
    <property type="project" value="InterPro"/>
</dbReference>
<dbReference type="EMBL" id="OA883728">
    <property type="protein sequence ID" value="CAD7279571.1"/>
    <property type="molecule type" value="Genomic_DNA"/>
</dbReference>
<keyword evidence="3 6" id="KW-0805">Transcription regulation</keyword>
<comment type="subunit">
    <text evidence="6">Component of the Mediator complex.</text>
</comment>
<accession>A0A7R9BQE3</accession>
<evidence type="ECO:0000256" key="2">
    <source>
        <dbReference type="ARBA" id="ARBA00009994"/>
    </source>
</evidence>
<dbReference type="InterPro" id="IPR044888">
    <property type="entry name" value="Mediatior_Med7_sf"/>
</dbReference>
<dbReference type="PANTHER" id="PTHR21428:SF11">
    <property type="entry name" value="MEDIATOR OF RNA POLYMERASE II TRANSCRIPTION SUBUNIT 7"/>
    <property type="match status" value="1"/>
</dbReference>
<evidence type="ECO:0000256" key="7">
    <source>
        <dbReference type="SAM" id="MobiDB-lite"/>
    </source>
</evidence>
<name>A0A7R9BQE3_9CRUS</name>
<dbReference type="OrthoDB" id="10253553at2759"/>
<sequence>MSEPSGNYHQLRNLSRQGGGKESRSSAASDEVDAGQQWTNTPPPPGWYHGQTRTTMMDHHRLGLEPFCVRPPAGRGMRPRGRRGGVTGPPAIRRFRAPDMGMFMGPRPTPQHPHAAPLAPPLQHQQPHQMSLSHQQPPPQFMSRMRLGAGPMMTTTGGLGHPMMAPVGMGGGGGSVGGLPPMPGSNGAGPGGGAGLGVPPGVGVGGGGGGGGGGGKDSIFPPPPMQYAKLYTDENRRRNRWPLPPLADDSYCMFGKIYQVDEAIVRPLEMQNIRRLYPQNFDPKKELKKLNCSVLVNFLDLLDLLMKCPEAAKRKEKIEDITVLFLHMHQLVNEFRPHQARENLRGMLAEQKEQRLRIAARFADHVDNVVDILKQTVTALPNSTGAASNADARLAALLEQLPALVTGSRPTGGGGCGKSAVSSPLMAHHHHACLPLDKLMCDIVDALQE</sequence>
<dbReference type="SUPFAM" id="SSF140718">
    <property type="entry name" value="Mediator hinge subcomplex-like"/>
    <property type="match status" value="1"/>
</dbReference>
<protein>
    <recommendedName>
        <fullName evidence="6">Mediator of RNA polymerase II transcription subunit 7</fullName>
    </recommendedName>
</protein>
<gene>
    <name evidence="8" type="ORF">NMOB1V02_LOCUS7240</name>
</gene>
<comment type="function">
    <text evidence="6">Component of the Mediator complex, a coactivator involved in the regulated transcription of nearly all RNA polymerase II-dependent genes. Mediator functions as a bridge to convey information from gene-specific regulatory proteins to the basal RNA polymerase II transcription machinery.</text>
</comment>
<dbReference type="InterPro" id="IPR037212">
    <property type="entry name" value="Med7/Med21-like"/>
</dbReference>
<dbReference type="EMBL" id="CAJPEX010001691">
    <property type="protein sequence ID" value="CAG0919723.1"/>
    <property type="molecule type" value="Genomic_DNA"/>
</dbReference>
<feature type="compositionally biased region" description="Polar residues" evidence="7">
    <location>
        <begin position="1"/>
        <end position="16"/>
    </location>
</feature>
<evidence type="ECO:0000256" key="4">
    <source>
        <dbReference type="ARBA" id="ARBA00023163"/>
    </source>
</evidence>
<evidence type="ECO:0000256" key="5">
    <source>
        <dbReference type="ARBA" id="ARBA00023242"/>
    </source>
</evidence>
<feature type="region of interest" description="Disordered" evidence="7">
    <location>
        <begin position="109"/>
        <end position="137"/>
    </location>
</feature>
<reference evidence="8" key="1">
    <citation type="submission" date="2020-11" db="EMBL/GenBank/DDBJ databases">
        <authorList>
            <person name="Tran Van P."/>
        </authorList>
    </citation>
    <scope>NUCLEOTIDE SEQUENCE</scope>
</reference>
<comment type="similarity">
    <text evidence="2 6">Belongs to the Mediator complex subunit 7 family.</text>
</comment>
<dbReference type="InterPro" id="IPR009244">
    <property type="entry name" value="Mediatior_Med7"/>
</dbReference>
<evidence type="ECO:0000256" key="6">
    <source>
        <dbReference type="RuleBase" id="RU364060"/>
    </source>
</evidence>
<feature type="region of interest" description="Disordered" evidence="7">
    <location>
        <begin position="67"/>
        <end position="92"/>
    </location>
</feature>
<keyword evidence="5 6" id="KW-0539">Nucleus</keyword>
<dbReference type="AlphaFoldDB" id="A0A7R9BQE3"/>
<comment type="subcellular location">
    <subcellularLocation>
        <location evidence="1 6">Nucleus</location>
    </subcellularLocation>
</comment>
<dbReference type="GO" id="GO:0070847">
    <property type="term" value="C:core mediator complex"/>
    <property type="evidence" value="ECO:0007669"/>
    <property type="project" value="TreeGrafter"/>
</dbReference>
<evidence type="ECO:0000313" key="8">
    <source>
        <dbReference type="EMBL" id="CAD7279571.1"/>
    </source>
</evidence>
<dbReference type="Pfam" id="PF05983">
    <property type="entry name" value="Med7"/>
    <property type="match status" value="1"/>
</dbReference>